<feature type="domain" description="4Fe-4S ferredoxin-type" evidence="1">
    <location>
        <begin position="20"/>
        <end position="54"/>
    </location>
</feature>
<dbReference type="SUPFAM" id="SSF54862">
    <property type="entry name" value="4Fe-4S ferredoxins"/>
    <property type="match status" value="1"/>
</dbReference>
<sequence length="83" mass="9300">MGLNSFLEKKSKQYKNEQNKKAIINTKLCLAWDNVICNACQDSCPKKAIEFLGLFRPVINDKCSANNCDLCVQNCLRGAINVC</sequence>
<dbReference type="KEGG" id="cinf:CINF_0082"/>
<proteinExistence type="predicted"/>
<reference evidence="2 3" key="1">
    <citation type="submission" date="2020-02" db="EMBL/GenBank/DDBJ databases">
        <title>Complete genome sequence of the novel Campylobacter species Candidatus Campylobacter infans.</title>
        <authorList>
            <person name="Duim B."/>
            <person name="Zomer A."/>
            <person name="van der Graaf L."/>
            <person name="Wagenaar J."/>
        </authorList>
    </citation>
    <scope>NUCLEOTIDE SEQUENCE [LARGE SCALE GENOMIC DNA]</scope>
    <source>
        <strain evidence="2 3">19S00001</strain>
    </source>
</reference>
<dbReference type="AlphaFoldDB" id="A0A7H9CH14"/>
<name>A0A7H9CH14_9BACT</name>
<dbReference type="EMBL" id="CP049075">
    <property type="protein sequence ID" value="QLI04635.1"/>
    <property type="molecule type" value="Genomic_DNA"/>
</dbReference>
<evidence type="ECO:0000313" key="2">
    <source>
        <dbReference type="EMBL" id="QLI04635.1"/>
    </source>
</evidence>
<evidence type="ECO:0000259" key="1">
    <source>
        <dbReference type="PROSITE" id="PS51379"/>
    </source>
</evidence>
<dbReference type="Proteomes" id="UP000509414">
    <property type="component" value="Chromosome"/>
</dbReference>
<evidence type="ECO:0000313" key="3">
    <source>
        <dbReference type="Proteomes" id="UP000509414"/>
    </source>
</evidence>
<gene>
    <name evidence="2" type="primary">napF</name>
    <name evidence="2" type="ORF">CINF_0082</name>
</gene>
<dbReference type="PROSITE" id="PS51379">
    <property type="entry name" value="4FE4S_FER_2"/>
    <property type="match status" value="1"/>
</dbReference>
<accession>A0A7H9CH14</accession>
<dbReference type="RefSeq" id="WP_179975332.1">
    <property type="nucleotide sequence ID" value="NZ_CP049075.1"/>
</dbReference>
<keyword evidence="3" id="KW-1185">Reference proteome</keyword>
<dbReference type="InterPro" id="IPR017896">
    <property type="entry name" value="4Fe4S_Fe-S-bd"/>
</dbReference>
<dbReference type="Gene3D" id="3.30.70.20">
    <property type="match status" value="1"/>
</dbReference>
<organism evidence="2 3">
    <name type="scientific">Candidatus Campylobacter infans</name>
    <dbReference type="NCBI Taxonomy" id="2561898"/>
    <lineage>
        <taxon>Bacteria</taxon>
        <taxon>Pseudomonadati</taxon>
        <taxon>Campylobacterota</taxon>
        <taxon>Epsilonproteobacteria</taxon>
        <taxon>Campylobacterales</taxon>
        <taxon>Campylobacteraceae</taxon>
        <taxon>Campylobacter</taxon>
    </lineage>
</organism>
<protein>
    <submittedName>
        <fullName evidence="2">Ferredoxin-type protein</fullName>
    </submittedName>
</protein>